<dbReference type="GO" id="GO:0032955">
    <property type="term" value="P:regulation of division septum assembly"/>
    <property type="evidence" value="ECO:0007669"/>
    <property type="project" value="TreeGrafter"/>
</dbReference>
<feature type="compositionally biased region" description="Low complexity" evidence="2">
    <location>
        <begin position="1629"/>
        <end position="1640"/>
    </location>
</feature>
<organism evidence="4 5">
    <name type="scientific">Trematosphaeria pertusa</name>
    <dbReference type="NCBI Taxonomy" id="390896"/>
    <lineage>
        <taxon>Eukaryota</taxon>
        <taxon>Fungi</taxon>
        <taxon>Dikarya</taxon>
        <taxon>Ascomycota</taxon>
        <taxon>Pezizomycotina</taxon>
        <taxon>Dothideomycetes</taxon>
        <taxon>Pleosporomycetidae</taxon>
        <taxon>Pleosporales</taxon>
        <taxon>Massarineae</taxon>
        <taxon>Trematosphaeriaceae</taxon>
        <taxon>Trematosphaeria</taxon>
    </lineage>
</organism>
<dbReference type="CDD" id="cd07589">
    <property type="entry name" value="BAR_DNMBP"/>
    <property type="match status" value="1"/>
</dbReference>
<evidence type="ECO:0000256" key="2">
    <source>
        <dbReference type="SAM" id="MobiDB-lite"/>
    </source>
</evidence>
<feature type="compositionally biased region" description="Polar residues" evidence="2">
    <location>
        <begin position="455"/>
        <end position="466"/>
    </location>
</feature>
<feature type="compositionally biased region" description="Basic and acidic residues" evidence="2">
    <location>
        <begin position="37"/>
        <end position="46"/>
    </location>
</feature>
<dbReference type="PANTHER" id="PTHR22834:SF20">
    <property type="entry name" value="SH3 DOMAIN-CONTAINING PROTEIN"/>
    <property type="match status" value="1"/>
</dbReference>
<dbReference type="GO" id="GO:0031991">
    <property type="term" value="P:regulation of actomyosin contractile ring contraction"/>
    <property type="evidence" value="ECO:0007669"/>
    <property type="project" value="TreeGrafter"/>
</dbReference>
<dbReference type="EMBL" id="ML987207">
    <property type="protein sequence ID" value="KAF2242683.1"/>
    <property type="molecule type" value="Genomic_DNA"/>
</dbReference>
<dbReference type="SUPFAM" id="SSF103657">
    <property type="entry name" value="BAR/IMD domain-like"/>
    <property type="match status" value="1"/>
</dbReference>
<feature type="compositionally biased region" description="Pro residues" evidence="2">
    <location>
        <begin position="944"/>
        <end position="960"/>
    </location>
</feature>
<feature type="region of interest" description="Disordered" evidence="2">
    <location>
        <begin position="1628"/>
        <end position="1664"/>
    </location>
</feature>
<evidence type="ECO:0000259" key="3">
    <source>
        <dbReference type="PROSITE" id="PS50010"/>
    </source>
</evidence>
<dbReference type="InterPro" id="IPR027267">
    <property type="entry name" value="AH/BAR_dom_sf"/>
</dbReference>
<dbReference type="CDD" id="cd00160">
    <property type="entry name" value="RhoGEF"/>
    <property type="match status" value="1"/>
</dbReference>
<feature type="region of interest" description="Disordered" evidence="2">
    <location>
        <begin position="921"/>
        <end position="1010"/>
    </location>
</feature>
<feature type="compositionally biased region" description="Polar residues" evidence="2">
    <location>
        <begin position="88"/>
        <end position="99"/>
    </location>
</feature>
<feature type="compositionally biased region" description="Polar residues" evidence="2">
    <location>
        <begin position="803"/>
        <end position="816"/>
    </location>
</feature>
<evidence type="ECO:0000313" key="4">
    <source>
        <dbReference type="EMBL" id="KAF2242683.1"/>
    </source>
</evidence>
<dbReference type="Pfam" id="PF00621">
    <property type="entry name" value="RhoGEF"/>
    <property type="match status" value="1"/>
</dbReference>
<reference evidence="4" key="1">
    <citation type="journal article" date="2020" name="Stud. Mycol.">
        <title>101 Dothideomycetes genomes: a test case for predicting lifestyles and emergence of pathogens.</title>
        <authorList>
            <person name="Haridas S."/>
            <person name="Albert R."/>
            <person name="Binder M."/>
            <person name="Bloem J."/>
            <person name="Labutti K."/>
            <person name="Salamov A."/>
            <person name="Andreopoulos B."/>
            <person name="Baker S."/>
            <person name="Barry K."/>
            <person name="Bills G."/>
            <person name="Bluhm B."/>
            <person name="Cannon C."/>
            <person name="Castanera R."/>
            <person name="Culley D."/>
            <person name="Daum C."/>
            <person name="Ezra D."/>
            <person name="Gonzalez J."/>
            <person name="Henrissat B."/>
            <person name="Kuo A."/>
            <person name="Liang C."/>
            <person name="Lipzen A."/>
            <person name="Lutzoni F."/>
            <person name="Magnuson J."/>
            <person name="Mondo S."/>
            <person name="Nolan M."/>
            <person name="Ohm R."/>
            <person name="Pangilinan J."/>
            <person name="Park H.-J."/>
            <person name="Ramirez L."/>
            <person name="Alfaro M."/>
            <person name="Sun H."/>
            <person name="Tritt A."/>
            <person name="Yoshinaga Y."/>
            <person name="Zwiers L.-H."/>
            <person name="Turgeon B."/>
            <person name="Goodwin S."/>
            <person name="Spatafora J."/>
            <person name="Crous P."/>
            <person name="Grigoriev I."/>
        </authorList>
    </citation>
    <scope>NUCLEOTIDE SEQUENCE</scope>
    <source>
        <strain evidence="4">CBS 122368</strain>
    </source>
</reference>
<dbReference type="InterPro" id="IPR051492">
    <property type="entry name" value="Dynamin-Rho_GEF"/>
</dbReference>
<feature type="compositionally biased region" description="Low complexity" evidence="2">
    <location>
        <begin position="323"/>
        <end position="348"/>
    </location>
</feature>
<feature type="domain" description="DH" evidence="3">
    <location>
        <begin position="1016"/>
        <end position="1221"/>
    </location>
</feature>
<dbReference type="SMART" id="SM00325">
    <property type="entry name" value="RhoGEF"/>
    <property type="match status" value="1"/>
</dbReference>
<dbReference type="InterPro" id="IPR000219">
    <property type="entry name" value="DH_dom"/>
</dbReference>
<dbReference type="GO" id="GO:0005085">
    <property type="term" value="F:guanyl-nucleotide exchange factor activity"/>
    <property type="evidence" value="ECO:0007669"/>
    <property type="project" value="InterPro"/>
</dbReference>
<dbReference type="Gene3D" id="1.20.1270.60">
    <property type="entry name" value="Arfaptin homology (AH) domain/BAR domain"/>
    <property type="match status" value="1"/>
</dbReference>
<protein>
    <recommendedName>
        <fullName evidence="3">DH domain-containing protein</fullName>
    </recommendedName>
</protein>
<dbReference type="SUPFAM" id="SSF48065">
    <property type="entry name" value="DBL homology domain (DH-domain)"/>
    <property type="match status" value="1"/>
</dbReference>
<dbReference type="PROSITE" id="PS50010">
    <property type="entry name" value="DH_2"/>
    <property type="match status" value="1"/>
</dbReference>
<feature type="compositionally biased region" description="Low complexity" evidence="2">
    <location>
        <begin position="154"/>
        <end position="172"/>
    </location>
</feature>
<dbReference type="PANTHER" id="PTHR22834">
    <property type="entry name" value="NUCLEAR FUSION PROTEIN FUS2"/>
    <property type="match status" value="1"/>
</dbReference>
<dbReference type="InterPro" id="IPR035899">
    <property type="entry name" value="DBL_dom_sf"/>
</dbReference>
<feature type="compositionally biased region" description="Polar residues" evidence="2">
    <location>
        <begin position="141"/>
        <end position="151"/>
    </location>
</feature>
<keyword evidence="1" id="KW-0175">Coiled coil</keyword>
<feature type="compositionally biased region" description="Basic and acidic residues" evidence="2">
    <location>
        <begin position="982"/>
        <end position="994"/>
    </location>
</feature>
<proteinExistence type="predicted"/>
<feature type="region of interest" description="Disordered" evidence="2">
    <location>
        <begin position="789"/>
        <end position="909"/>
    </location>
</feature>
<evidence type="ECO:0000256" key="1">
    <source>
        <dbReference type="SAM" id="Coils"/>
    </source>
</evidence>
<feature type="compositionally biased region" description="Polar residues" evidence="2">
    <location>
        <begin position="298"/>
        <end position="311"/>
    </location>
</feature>
<gene>
    <name evidence="4" type="ORF">BU26DRAFT_130452</name>
</gene>
<dbReference type="OrthoDB" id="10256089at2759"/>
<feature type="compositionally biased region" description="Low complexity" evidence="2">
    <location>
        <begin position="1533"/>
        <end position="1557"/>
    </location>
</feature>
<evidence type="ECO:0000313" key="5">
    <source>
        <dbReference type="Proteomes" id="UP000800094"/>
    </source>
</evidence>
<feature type="region of interest" description="Disordered" evidence="2">
    <location>
        <begin position="30"/>
        <end position="555"/>
    </location>
</feature>
<accession>A0A6A6HYI6</accession>
<keyword evidence="5" id="KW-1185">Reference proteome</keyword>
<sequence length="1747" mass="192002">MAEPEHTTMHNFAYHPSVASWVQSTALAQLDGASDEVTERSPDDFYKSPFTPPTALESSPLPDDMTTTRQRQQTSNGAPRSTPKPSIRSVSGPATSTAPRATPQLPGNRPTVRSLAQKFNQPSSAESSPSAPRARPVRPSTQARSTHTRSMVDSPASQASASSPARPAKEASYGAYKFNNLKPRERPQPAPPSPAGVRRANGGRTSVDKQTPPARRKLSSPTRGTARQPFFGEVVGEHNASSPGYGIPTLESALEEPNSTSHPAETSTIKIVTEESQLLPEGSHAQPGQARHQRPASEMTSGSQQSQATENRTPRRRSPPSRIPVATRRMSAASDSSSSTRSLRFGSARPVGGYNRLSPTRQRGAPAGRAGSSPKKSKPVAQPTLPAGSYRGYRERGKPAPGPNSGPSVPAVISAPLPPTSPRLRNSRERQTLQESPGSRSADAHASGQDYFGNDTASTVQQPQMTESEHADGGLLIHDAYSATENASGLADGPDRLSTPQQPVSNGQDSSVAPMHSQSLSLHTQGLQVQPPAQPTSSTTDFEYDESPVLGMPGSFMMTPPIVQHTPPAISKHEEQQKAQPPPVLAPEGEFLPARAFCPPSKEQIPEISHEEGAQEVQSEFGLRESIPIMLGSDGPHAGWNAVATRSRHSPRLSIGAHRWRAEPLDSTGTISYLEEDDSPIDPFAHRDSLRPDDSASVAFYRQTGQRSPHWTPKMGNVPEAGSFTLDSEAYSVINKVLNMYHGSDMITPEMAHDSREQVQSVSPIIAQHKDWGSKEATETYLARLLSDAAGSEERRDDEASAATEQPSGPASQSVPALSIRDLAEDPEEPIVGGTAIIFPPESRRYSRGSGGSTTTTIWEGPSRPDSSSGPLARDQLHGNAPLPLALAPHPPPKDWSNSPANHLPEIAGAGEGLGLSLQSSLHVHHHQQQHHQQQADEIQQQQQPPPPKPAYSPPPPPRPHVLSRNNTQEEATDMGQVLSKLRREDAAEARPAEKQSVAEVNGNQQLDPTTAGLRKRYRVIEELTKTEHSFCIDMMVAHNIFELTAGEVMEDKDRRTLFSNCKDLEKFSHALWQSLKDAIKPIVNQAKQIDDQPYDEFINCTPDNDRNVDIGAVMLRATPRMERLYTTYYLNHEDATNFIKKHSNNAELLGWVLACFQHSAGLTNAWDLDSLLVKPCQRMLKYHMLLEQLLDATDPDHPDLPQLKAAYDGIKQIGERINMAKKRQETLRAATSEGKKQKNKGRFGKSIVKALISNKDRAKQLQEAATIFEDQEYNSVTQKFGGHFFQIQIVIRDFDNYLDSITDQMLQLNIVMLAFVTMSEVGPSANPEMESTWRRWAMGYLELQNKALDEHKTAVRDRVMKPISQVWDQWVGPQKLMEERKKALVKYAEYKRALERKEKVSAGLEEAASDFLTVNDALKQELPQLYELTKKCIRTCQLIFLYIQKDWYKTCSKKILPLLESEPQHTTSITYDYKTYVDRFRSDWRQMEDRANSLAIVNHELLNNAANFTSPVPTFYSDDGSSRKSSSRRTESVSSEMSMINNRNRNSGGYGSTRSGMTSFEGPPRSSPAAPYPGPSNFRERGGGAISPRSETSEATITQARRPAWTNLDGTIEDPYAVPPSIGASFLNPAPSGSNPGSSRVSGVFNSALPMSDSPSRPVADTELPATPGEMDEPEVLFLAASLFEFNIAHDRREGGIPYLVYVPGEIFDVIGMKGELWLARNQDDPTRTVGWIWEKHFARILPEEV</sequence>
<dbReference type="GeneID" id="54572990"/>
<feature type="compositionally biased region" description="Polar residues" evidence="2">
    <location>
        <begin position="257"/>
        <end position="276"/>
    </location>
</feature>
<feature type="compositionally biased region" description="Low complexity" evidence="2">
    <location>
        <begin position="931"/>
        <end position="943"/>
    </location>
</feature>
<feature type="coiled-coil region" evidence="1">
    <location>
        <begin position="1381"/>
        <end position="1408"/>
    </location>
</feature>
<feature type="compositionally biased region" description="Low complexity" evidence="2">
    <location>
        <begin position="122"/>
        <end position="140"/>
    </location>
</feature>
<dbReference type="Gene3D" id="1.20.900.10">
    <property type="entry name" value="Dbl homology (DH) domain"/>
    <property type="match status" value="1"/>
</dbReference>
<dbReference type="GO" id="GO:0005737">
    <property type="term" value="C:cytoplasm"/>
    <property type="evidence" value="ECO:0007669"/>
    <property type="project" value="TreeGrafter"/>
</dbReference>
<dbReference type="RefSeq" id="XP_033677687.1">
    <property type="nucleotide sequence ID" value="XM_033819660.1"/>
</dbReference>
<feature type="region of interest" description="Disordered" evidence="2">
    <location>
        <begin position="1515"/>
        <end position="1597"/>
    </location>
</feature>
<name>A0A6A6HYI6_9PLEO</name>
<feature type="compositionally biased region" description="Polar residues" evidence="2">
    <location>
        <begin position="498"/>
        <end position="528"/>
    </location>
</feature>
<dbReference type="Proteomes" id="UP000800094">
    <property type="component" value="Unassembled WGS sequence"/>
</dbReference>